<sequence>MPAIASLAPAELQEEFNGPVAYADRWLWLALLGLVLVAAYYLAVIWLTRDRAPAPAVSWSRADVPSARRLHLDRIERIEAEVRSGQLSARVGHQQLSETVRSYVAAVSTLPAPTMTLADFRRQAPRPLVDAIALMYPPEFAPDDAGQARERFDDAVAQARGLVASWS</sequence>
<keyword evidence="1" id="KW-0812">Transmembrane</keyword>
<reference evidence="2 3" key="2">
    <citation type="submission" date="2019-09" db="EMBL/GenBank/DDBJ databases">
        <authorList>
            <person name="Jin C."/>
        </authorList>
    </citation>
    <scope>NUCLEOTIDE SEQUENCE [LARGE SCALE GENOMIC DNA]</scope>
    <source>
        <strain evidence="2 3">BN140041</strain>
    </source>
</reference>
<proteinExistence type="predicted"/>
<feature type="transmembrane region" description="Helical" evidence="1">
    <location>
        <begin position="26"/>
        <end position="47"/>
    </location>
</feature>
<evidence type="ECO:0000313" key="3">
    <source>
        <dbReference type="Proteomes" id="UP000324351"/>
    </source>
</evidence>
<evidence type="ECO:0000313" key="2">
    <source>
        <dbReference type="EMBL" id="KAA1425947.1"/>
    </source>
</evidence>
<dbReference type="Proteomes" id="UP000324351">
    <property type="component" value="Unassembled WGS sequence"/>
</dbReference>
<evidence type="ECO:0000256" key="1">
    <source>
        <dbReference type="SAM" id="Phobius"/>
    </source>
</evidence>
<reference evidence="2 3" key="1">
    <citation type="submission" date="2019-09" db="EMBL/GenBank/DDBJ databases">
        <title>Nocardioides panacisoli sp. nov., isolated from the soil of a ginseng field.</title>
        <authorList>
            <person name="Cho C."/>
        </authorList>
    </citation>
    <scope>NUCLEOTIDE SEQUENCE [LARGE SCALE GENOMIC DNA]</scope>
    <source>
        <strain evidence="2 3">BN140041</strain>
    </source>
</reference>
<gene>
    <name evidence="2" type="ORF">F0U47_16555</name>
</gene>
<dbReference type="RefSeq" id="WP_149751574.1">
    <property type="nucleotide sequence ID" value="NZ_VUJW01000010.1"/>
</dbReference>
<keyword evidence="1" id="KW-1133">Transmembrane helix</keyword>
<dbReference type="EMBL" id="VUJW01000010">
    <property type="protein sequence ID" value="KAA1425947.1"/>
    <property type="molecule type" value="Genomic_DNA"/>
</dbReference>
<protein>
    <submittedName>
        <fullName evidence="2">Uncharacterized protein</fullName>
    </submittedName>
</protein>
<name>A0A5B1M2F2_9ACTN</name>
<comment type="caution">
    <text evidence="2">The sequence shown here is derived from an EMBL/GenBank/DDBJ whole genome shotgun (WGS) entry which is preliminary data.</text>
</comment>
<keyword evidence="3" id="KW-1185">Reference proteome</keyword>
<dbReference type="AlphaFoldDB" id="A0A5B1M2F2"/>
<accession>A0A5B1M2F2</accession>
<keyword evidence="1" id="KW-0472">Membrane</keyword>
<organism evidence="2 3">
    <name type="scientific">Nocardioides antri</name>
    <dbReference type="NCBI Taxonomy" id="2607659"/>
    <lineage>
        <taxon>Bacteria</taxon>
        <taxon>Bacillati</taxon>
        <taxon>Actinomycetota</taxon>
        <taxon>Actinomycetes</taxon>
        <taxon>Propionibacteriales</taxon>
        <taxon>Nocardioidaceae</taxon>
        <taxon>Nocardioides</taxon>
    </lineage>
</organism>